<name>A0A1A9RA59_EIKCO</name>
<feature type="chain" id="PRO_5008395588" description="Lipocalin-like domain-containing protein" evidence="1">
    <location>
        <begin position="20"/>
        <end position="170"/>
    </location>
</feature>
<comment type="caution">
    <text evidence="2">The sequence shown here is derived from an EMBL/GenBank/DDBJ whole genome shotgun (WGS) entry which is preliminary data.</text>
</comment>
<sequence length="170" mass="19144">MKKLTPILILTATISAAHAAPLNEAQLAGQWRCTTQYPSIYATVIDSLTLRPNHHANSIGDYTFRRQGLDFRFQQSAIGTWQLSNDTLILVWNSNRAHPQHDAATRQTIGNNPELRNIEHRIATILDSNRQAKTITLRIDSLDAGTMRQTQIDDQTGQEMAQSICRRLPN</sequence>
<evidence type="ECO:0000313" key="3">
    <source>
        <dbReference type="Proteomes" id="UP000078003"/>
    </source>
</evidence>
<dbReference type="EMBL" id="LXSF01000012">
    <property type="protein sequence ID" value="OAM15545.1"/>
    <property type="molecule type" value="Genomic_DNA"/>
</dbReference>
<evidence type="ECO:0000256" key="1">
    <source>
        <dbReference type="SAM" id="SignalP"/>
    </source>
</evidence>
<evidence type="ECO:0000313" key="2">
    <source>
        <dbReference type="EMBL" id="OAM15545.1"/>
    </source>
</evidence>
<keyword evidence="1" id="KW-0732">Signal</keyword>
<feature type="signal peptide" evidence="1">
    <location>
        <begin position="1"/>
        <end position="19"/>
    </location>
</feature>
<dbReference type="AlphaFoldDB" id="A0A1A9RA59"/>
<evidence type="ECO:0008006" key="4">
    <source>
        <dbReference type="Google" id="ProtNLM"/>
    </source>
</evidence>
<proteinExistence type="predicted"/>
<dbReference type="Proteomes" id="UP000078003">
    <property type="component" value="Unassembled WGS sequence"/>
</dbReference>
<protein>
    <recommendedName>
        <fullName evidence="4">Lipocalin-like domain-containing protein</fullName>
    </recommendedName>
</protein>
<dbReference type="RefSeq" id="WP_064104798.1">
    <property type="nucleotide sequence ID" value="NZ_LXSF01000012.1"/>
</dbReference>
<gene>
    <name evidence="2" type="ORF">A7P85_10270</name>
</gene>
<organism evidence="2 3">
    <name type="scientific">Eikenella corrodens</name>
    <dbReference type="NCBI Taxonomy" id="539"/>
    <lineage>
        <taxon>Bacteria</taxon>
        <taxon>Pseudomonadati</taxon>
        <taxon>Pseudomonadota</taxon>
        <taxon>Betaproteobacteria</taxon>
        <taxon>Neisseriales</taxon>
        <taxon>Neisseriaceae</taxon>
        <taxon>Eikenella</taxon>
    </lineage>
</organism>
<accession>A0A1A9RA59</accession>
<reference evidence="3" key="1">
    <citation type="submission" date="2016-05" db="EMBL/GenBank/DDBJ databases">
        <title>Draft genome of Corynebacterium afermentans subsp. afermentans LCDC 88199T.</title>
        <authorList>
            <person name="Bernier A.-M."/>
            <person name="Bernard K."/>
        </authorList>
    </citation>
    <scope>NUCLEOTIDE SEQUENCE [LARGE SCALE GENOMIC DNA]</scope>
    <source>
        <strain evidence="3">NML01-0328</strain>
    </source>
</reference>